<dbReference type="VEuPathDB" id="VectorBase:GPAI004998"/>
<organism evidence="1 2">
    <name type="scientific">Glossina pallidipes</name>
    <name type="common">Tsetse fly</name>
    <dbReference type="NCBI Taxonomy" id="7398"/>
    <lineage>
        <taxon>Eukaryota</taxon>
        <taxon>Metazoa</taxon>
        <taxon>Ecdysozoa</taxon>
        <taxon>Arthropoda</taxon>
        <taxon>Hexapoda</taxon>
        <taxon>Insecta</taxon>
        <taxon>Pterygota</taxon>
        <taxon>Neoptera</taxon>
        <taxon>Endopterygota</taxon>
        <taxon>Diptera</taxon>
        <taxon>Brachycera</taxon>
        <taxon>Muscomorpha</taxon>
        <taxon>Hippoboscoidea</taxon>
        <taxon>Glossinidae</taxon>
        <taxon>Glossina</taxon>
    </lineage>
</organism>
<evidence type="ECO:0000313" key="2">
    <source>
        <dbReference type="Proteomes" id="UP000092445"/>
    </source>
</evidence>
<proteinExistence type="predicted"/>
<evidence type="ECO:0000313" key="1">
    <source>
        <dbReference type="EnsemblMetazoa" id="GPAI004998-PA"/>
    </source>
</evidence>
<keyword evidence="2" id="KW-1185">Reference proteome</keyword>
<accession>A0A1A9Z628</accession>
<dbReference type="AlphaFoldDB" id="A0A1A9Z628"/>
<name>A0A1A9Z628_GLOPL</name>
<reference evidence="1" key="2">
    <citation type="submission" date="2020-05" db="UniProtKB">
        <authorList>
            <consortium name="EnsemblMetazoa"/>
        </authorList>
    </citation>
    <scope>IDENTIFICATION</scope>
    <source>
        <strain evidence="1">IAEA</strain>
    </source>
</reference>
<protein>
    <submittedName>
        <fullName evidence="1">Uncharacterized protein</fullName>
    </submittedName>
</protein>
<dbReference type="EnsemblMetazoa" id="GPAI004998-RA">
    <property type="protein sequence ID" value="GPAI004998-PA"/>
    <property type="gene ID" value="GPAI004998"/>
</dbReference>
<reference evidence="2" key="1">
    <citation type="submission" date="2014-03" db="EMBL/GenBank/DDBJ databases">
        <authorList>
            <person name="Aksoy S."/>
            <person name="Warren W."/>
            <person name="Wilson R.K."/>
        </authorList>
    </citation>
    <scope>NUCLEOTIDE SEQUENCE [LARGE SCALE GENOMIC DNA]</scope>
    <source>
        <strain evidence="2">IAEA</strain>
    </source>
</reference>
<dbReference type="Proteomes" id="UP000092445">
    <property type="component" value="Unassembled WGS sequence"/>
</dbReference>
<sequence>MFVVAVSFENFSGKVSSALVRMWHMQRYLQAAGPTKSNKCPIIGKPFGPGSFAANS</sequence>